<gene>
    <name evidence="1" type="ORF">VC35_07390</name>
</gene>
<sequence>MQIGHFESCFNFFVRRFVNQCYIERAREFLPITFTTNMSSTRLRRIFQSRLPGIFYHIADGDFSIETYIMLSVTKIFIRRHGYISPIISLINDSHHNLYTKTDKTLNVVGVKGSTINRCSKVVARYLPQALAPRCFQCCFQALCV</sequence>
<dbReference type="Proteomes" id="UP000033588">
    <property type="component" value="Unassembled WGS sequence"/>
</dbReference>
<evidence type="ECO:0000313" key="1">
    <source>
        <dbReference type="EMBL" id="KJZ47796.1"/>
    </source>
</evidence>
<comment type="caution">
    <text evidence="1">The sequence shown here is derived from an EMBL/GenBank/DDBJ whole genome shotgun (WGS) entry which is preliminary data.</text>
</comment>
<dbReference type="PATRIC" id="fig|294.132.peg.194"/>
<dbReference type="EMBL" id="LACC01000011">
    <property type="protein sequence ID" value="KJZ47796.1"/>
    <property type="molecule type" value="Genomic_DNA"/>
</dbReference>
<evidence type="ECO:0000313" key="2">
    <source>
        <dbReference type="Proteomes" id="UP000033588"/>
    </source>
</evidence>
<reference evidence="1 2" key="1">
    <citation type="submission" date="2015-03" db="EMBL/GenBank/DDBJ databases">
        <title>Comparative genomics of Pseudomonas insights into diversity of traits involved in vanlence and defense.</title>
        <authorList>
            <person name="Qin Y."/>
        </authorList>
    </citation>
    <scope>NUCLEOTIDE SEQUENCE [LARGE SCALE GENOMIC DNA]</scope>
    <source>
        <strain evidence="1 2">C8</strain>
    </source>
</reference>
<name>A0A0F4TTP0_PSEFL</name>
<organism evidence="1 2">
    <name type="scientific">Pseudomonas fluorescens</name>
    <dbReference type="NCBI Taxonomy" id="294"/>
    <lineage>
        <taxon>Bacteria</taxon>
        <taxon>Pseudomonadati</taxon>
        <taxon>Pseudomonadota</taxon>
        <taxon>Gammaproteobacteria</taxon>
        <taxon>Pseudomonadales</taxon>
        <taxon>Pseudomonadaceae</taxon>
        <taxon>Pseudomonas</taxon>
    </lineage>
</organism>
<dbReference type="AlphaFoldDB" id="A0A0F4TTP0"/>
<protein>
    <submittedName>
        <fullName evidence="1">Uncharacterized protein</fullName>
    </submittedName>
</protein>
<accession>A0A0F4TTP0</accession>
<proteinExistence type="predicted"/>